<evidence type="ECO:0000256" key="4">
    <source>
        <dbReference type="ARBA" id="ARBA00022490"/>
    </source>
</evidence>
<proteinExistence type="inferred from homology"/>
<evidence type="ECO:0000313" key="15">
    <source>
        <dbReference type="RefSeq" id="XP_028370667.1"/>
    </source>
</evidence>
<dbReference type="RefSeq" id="XP_028370667.1">
    <property type="nucleotide sequence ID" value="XM_028514866.2"/>
</dbReference>
<evidence type="ECO:0000256" key="9">
    <source>
        <dbReference type="ARBA" id="ARBA00064615"/>
    </source>
</evidence>
<evidence type="ECO:0000313" key="13">
    <source>
        <dbReference type="Proteomes" id="UP000504628"/>
    </source>
</evidence>
<accession>A0A6J2LSC6</accession>
<protein>
    <recommendedName>
        <fullName evidence="10 11">Ribonuclease P protein subunit p20</fullName>
        <shortName evidence="11">RNaseP protein p20</shortName>
    </recommendedName>
</protein>
<dbReference type="InterPro" id="IPR036882">
    <property type="entry name" value="Alba-like_dom_sf"/>
</dbReference>
<keyword evidence="13" id="KW-1185">Reference proteome</keyword>
<reference evidence="12 14" key="1">
    <citation type="journal article" date="2020" name="Nature">
        <title>Six reference-quality genomes reveal evolution of bat adaptations.</title>
        <authorList>
            <person name="Jebb D."/>
            <person name="Huang Z."/>
            <person name="Pippel M."/>
            <person name="Hughes G.M."/>
            <person name="Lavrichenko K."/>
            <person name="Devanna P."/>
            <person name="Winkler S."/>
            <person name="Jermiin L.S."/>
            <person name="Skirmuntt E.C."/>
            <person name="Katzourakis A."/>
            <person name="Burkitt-Gray L."/>
            <person name="Ray D.A."/>
            <person name="Sullivan K.A.M."/>
            <person name="Roscito J.G."/>
            <person name="Kirilenko B.M."/>
            <person name="Davalos L.M."/>
            <person name="Corthals A.P."/>
            <person name="Power M.L."/>
            <person name="Jones G."/>
            <person name="Ransome R.D."/>
            <person name="Dechmann D.K.N."/>
            <person name="Locatelli A.G."/>
            <person name="Puechmaille S.J."/>
            <person name="Fedrigo O."/>
            <person name="Jarvis E.D."/>
            <person name="Hiller M."/>
            <person name="Vernes S.C."/>
            <person name="Myers E.W."/>
            <person name="Teeling E.C."/>
        </authorList>
    </citation>
    <scope>NUCLEOTIDE SEQUENCE [LARGE SCALE GENOMIC DNA]</scope>
    <source>
        <strain evidence="12">Bat1K_MPI-CBG_1</strain>
    </source>
</reference>
<dbReference type="AlphaFoldDB" id="A0A6J2LSC6"/>
<sequence>MQHSRKQHCGTIEAELDPVEYTLQKWLPHHLPQRPNDIYVNMKTDFKGQLARCQKLLDRGSWGQNACIGSHIHGLGLAINHAICIAPQLQVGSFGSSQVAAHTSTVKLVDELEPETSTQEPLTHIRNNSATHTPVFRVTLE</sequence>
<dbReference type="FunFam" id="3.30.110.20:FF:000002">
    <property type="entry name" value="Ribonuclease P protein subunit p20"/>
    <property type="match status" value="1"/>
</dbReference>
<comment type="subcellular location">
    <subcellularLocation>
        <location evidence="1 11">Cytoplasmic granule</location>
    </subcellularLocation>
    <subcellularLocation>
        <location evidence="2 11">Nucleus</location>
        <location evidence="2 11">Nucleolus</location>
    </subcellularLocation>
</comment>
<keyword evidence="5 11" id="KW-0698">rRNA processing</keyword>
<dbReference type="GO" id="GO:0005737">
    <property type="term" value="C:cytoplasm"/>
    <property type="evidence" value="ECO:0007669"/>
    <property type="project" value="UniProtKB-UniRule"/>
</dbReference>
<name>A0A6J2LSC6_9CHIR</name>
<dbReference type="GO" id="GO:0001682">
    <property type="term" value="P:tRNA 5'-leader removal"/>
    <property type="evidence" value="ECO:0007669"/>
    <property type="project" value="InterPro"/>
</dbReference>
<dbReference type="Proteomes" id="UP000664940">
    <property type="component" value="Unassembled WGS sequence"/>
</dbReference>
<evidence type="ECO:0000313" key="12">
    <source>
        <dbReference type="EMBL" id="KAF6105581.1"/>
    </source>
</evidence>
<dbReference type="PANTHER" id="PTHR15314">
    <property type="entry name" value="RIBONUCLEASE P PROTEIN SUBUNIT P20"/>
    <property type="match status" value="1"/>
</dbReference>
<dbReference type="Gene3D" id="3.30.110.20">
    <property type="entry name" value="Alba-like domain"/>
    <property type="match status" value="1"/>
</dbReference>
<evidence type="ECO:0000256" key="7">
    <source>
        <dbReference type="ARBA" id="ARBA00023242"/>
    </source>
</evidence>
<evidence type="ECO:0000256" key="8">
    <source>
        <dbReference type="ARBA" id="ARBA00053284"/>
    </source>
</evidence>
<dbReference type="GO" id="GO:0000172">
    <property type="term" value="C:ribonuclease MRP complex"/>
    <property type="evidence" value="ECO:0007669"/>
    <property type="project" value="InterPro"/>
</dbReference>
<evidence type="ECO:0000256" key="1">
    <source>
        <dbReference type="ARBA" id="ARBA00004463"/>
    </source>
</evidence>
<evidence type="ECO:0000256" key="6">
    <source>
        <dbReference type="ARBA" id="ARBA00022694"/>
    </source>
</evidence>
<evidence type="ECO:0000256" key="11">
    <source>
        <dbReference type="PIRNR" id="PIRNR036572"/>
    </source>
</evidence>
<dbReference type="GO" id="GO:0006364">
    <property type="term" value="P:rRNA processing"/>
    <property type="evidence" value="ECO:0007669"/>
    <property type="project" value="UniProtKB-KW"/>
</dbReference>
<organism evidence="13 15">
    <name type="scientific">Phyllostomus discolor</name>
    <name type="common">pale spear-nosed bat</name>
    <dbReference type="NCBI Taxonomy" id="89673"/>
    <lineage>
        <taxon>Eukaryota</taxon>
        <taxon>Metazoa</taxon>
        <taxon>Chordata</taxon>
        <taxon>Craniata</taxon>
        <taxon>Vertebrata</taxon>
        <taxon>Euteleostomi</taxon>
        <taxon>Mammalia</taxon>
        <taxon>Eutheria</taxon>
        <taxon>Laurasiatheria</taxon>
        <taxon>Chiroptera</taxon>
        <taxon>Yangochiroptera</taxon>
        <taxon>Phyllostomidae</taxon>
        <taxon>Phyllostominae</taxon>
        <taxon>Phyllostomus</taxon>
    </lineage>
</organism>
<dbReference type="PIRSF" id="PIRSF036572">
    <property type="entry name" value="RPP20"/>
    <property type="match status" value="1"/>
</dbReference>
<keyword evidence="6 11" id="KW-0819">tRNA processing</keyword>
<keyword evidence="4 11" id="KW-0963">Cytoplasm</keyword>
<dbReference type="Proteomes" id="UP000504628">
    <property type="component" value="Chromosome 6"/>
</dbReference>
<dbReference type="EMBL" id="JABVXQ010000006">
    <property type="protein sequence ID" value="KAF6105581.1"/>
    <property type="molecule type" value="Genomic_DNA"/>
</dbReference>
<evidence type="ECO:0000256" key="10">
    <source>
        <dbReference type="ARBA" id="ARBA00068472"/>
    </source>
</evidence>
<dbReference type="Pfam" id="PF12328">
    <property type="entry name" value="Rpp20"/>
    <property type="match status" value="1"/>
</dbReference>
<gene>
    <name evidence="15" type="primary">LOC114498829</name>
    <name evidence="12" type="ORF">HJG60_015320</name>
</gene>
<dbReference type="GO" id="GO:0005655">
    <property type="term" value="C:nucleolar ribonuclease P complex"/>
    <property type="evidence" value="ECO:0007669"/>
    <property type="project" value="InterPro"/>
</dbReference>
<comment type="subunit">
    <text evidence="9 11">Component of nuclear RNase P and RNase MRP complexes. RNase P consists of a catalytic RNA moiety and 10 different protein chains; POP1, POP4, POP5, POP7, RPP14, RPP21, RPP25, RPP30, RPP38 and RPP40. Within the RNase P complex, POP1, POP7 and RPP25 form the 'finger' subcomplex, POP5, RPP14, RPP40 and homodimeric RPP30 form the 'palm' subcomplex, and RPP21, POP4 and RPP38 form the 'wrist' subcomplex. All subunits of the RNase P complex interact with the catalytic RNA. Several subunits of RNase P are also part of the RNase MRP complex. RNase MRP consists of a catalytic RNA moiety and about 8 protein subunits; POP1, POP7, RPP25, RPP30, RPP38, RPP40 and possibly also POP4 and POP5. Interacts with SMN1. POP7 forms a heterodimer with RPP25 that binds to the P3 stem loop of the catalytic RNA.</text>
</comment>
<dbReference type="GeneID" id="114498829"/>
<evidence type="ECO:0000256" key="3">
    <source>
        <dbReference type="ARBA" id="ARBA00008018"/>
    </source>
</evidence>
<dbReference type="GO" id="GO:0004526">
    <property type="term" value="F:ribonuclease P activity"/>
    <property type="evidence" value="ECO:0007669"/>
    <property type="project" value="UniProtKB-UniRule"/>
</dbReference>
<evidence type="ECO:0000256" key="2">
    <source>
        <dbReference type="ARBA" id="ARBA00004604"/>
    </source>
</evidence>
<evidence type="ECO:0000256" key="5">
    <source>
        <dbReference type="ARBA" id="ARBA00022552"/>
    </source>
</evidence>
<dbReference type="OrthoDB" id="416729at2759"/>
<dbReference type="PANTHER" id="PTHR15314:SF1">
    <property type="entry name" value="RIBONUCLEASE P PROTEIN SUBUNIT P20"/>
    <property type="match status" value="1"/>
</dbReference>
<keyword evidence="7 11" id="KW-0539">Nucleus</keyword>
<dbReference type="KEGG" id="pdic:114498829"/>
<comment type="similarity">
    <text evidence="3 11">Belongs to the histone-like Alba family.</text>
</comment>
<dbReference type="GO" id="GO:0003676">
    <property type="term" value="F:nucleic acid binding"/>
    <property type="evidence" value="ECO:0007669"/>
    <property type="project" value="InterPro"/>
</dbReference>
<reference evidence="15" key="2">
    <citation type="submission" date="2025-04" db="UniProtKB">
        <authorList>
            <consortium name="RefSeq"/>
        </authorList>
    </citation>
    <scope>IDENTIFICATION</scope>
    <source>
        <tissue evidence="15">Muscle</tissue>
    </source>
</reference>
<dbReference type="SUPFAM" id="SSF82704">
    <property type="entry name" value="AlbA-like"/>
    <property type="match status" value="1"/>
</dbReference>
<comment type="function">
    <text evidence="8 11">Component of ribonuclease P, a ribonucleoprotein complex that generates mature tRNA molecules by cleaving their 5'-ends. Also a component of the MRP ribonuclease complex, which cleaves pre-rRNA sequences.</text>
</comment>
<evidence type="ECO:0000313" key="14">
    <source>
        <dbReference type="Proteomes" id="UP000664940"/>
    </source>
</evidence>
<dbReference type="InterPro" id="IPR014612">
    <property type="entry name" value="Pop7/Rpp20"/>
</dbReference>